<keyword evidence="6" id="KW-0547">Nucleotide-binding</keyword>
<keyword evidence="2" id="KW-1188">Viral release from host cell</keyword>
<feature type="compositionally biased region" description="Polar residues" evidence="16">
    <location>
        <begin position="270"/>
        <end position="290"/>
    </location>
</feature>
<evidence type="ECO:0000256" key="1">
    <source>
        <dbReference type="ARBA" id="ARBA00002180"/>
    </source>
</evidence>
<evidence type="ECO:0000256" key="15">
    <source>
        <dbReference type="ARBA" id="ARBA00023172"/>
    </source>
</evidence>
<dbReference type="Gene3D" id="3.30.420.10">
    <property type="entry name" value="Ribonuclease H-like superfamily/Ribonuclease H"/>
    <property type="match status" value="2"/>
</dbReference>
<keyword evidence="13" id="KW-0239">DNA-directed DNA polymerase</keyword>
<dbReference type="Pfam" id="PF14223">
    <property type="entry name" value="Retrotran_gag_2"/>
    <property type="match status" value="1"/>
</dbReference>
<keyword evidence="4" id="KW-0540">Nuclease</keyword>
<keyword evidence="19" id="KW-1185">Reference proteome</keyword>
<keyword evidence="13" id="KW-0548">Nucleotidyltransferase</keyword>
<evidence type="ECO:0000256" key="10">
    <source>
        <dbReference type="ARBA" id="ARBA00022842"/>
    </source>
</evidence>
<dbReference type="PANTHER" id="PTHR42648:SF11">
    <property type="entry name" value="TRANSPOSON TY4-P GAG-POL POLYPROTEIN"/>
    <property type="match status" value="1"/>
</dbReference>
<organism evidence="18 19">
    <name type="scientific">Cordylochernes scorpioides</name>
    <dbReference type="NCBI Taxonomy" id="51811"/>
    <lineage>
        <taxon>Eukaryota</taxon>
        <taxon>Metazoa</taxon>
        <taxon>Ecdysozoa</taxon>
        <taxon>Arthropoda</taxon>
        <taxon>Chelicerata</taxon>
        <taxon>Arachnida</taxon>
        <taxon>Pseudoscorpiones</taxon>
        <taxon>Cheliferoidea</taxon>
        <taxon>Chernetidae</taxon>
        <taxon>Cordylochernes</taxon>
    </lineage>
</organism>
<keyword evidence="8" id="KW-0378">Hydrolase</keyword>
<evidence type="ECO:0000256" key="14">
    <source>
        <dbReference type="ARBA" id="ARBA00023113"/>
    </source>
</evidence>
<evidence type="ECO:0000256" key="6">
    <source>
        <dbReference type="ARBA" id="ARBA00022741"/>
    </source>
</evidence>
<reference evidence="18 19" key="1">
    <citation type="submission" date="2022-03" db="EMBL/GenBank/DDBJ databases">
        <title>A chromosomal length assembly of Cordylochernes scorpioides.</title>
        <authorList>
            <person name="Zeh D."/>
            <person name="Zeh J."/>
        </authorList>
    </citation>
    <scope>NUCLEOTIDE SEQUENCE [LARGE SCALE GENOMIC DNA]</scope>
    <source>
        <strain evidence="18">IN4F17</strain>
        <tissue evidence="18">Whole Body</tissue>
    </source>
</reference>
<evidence type="ECO:0000256" key="3">
    <source>
        <dbReference type="ARBA" id="ARBA00022670"/>
    </source>
</evidence>
<feature type="region of interest" description="Disordered" evidence="16">
    <location>
        <begin position="250"/>
        <end position="292"/>
    </location>
</feature>
<keyword evidence="11" id="KW-0229">DNA integration</keyword>
<gene>
    <name evidence="18" type="ORF">LAZ67_X002390</name>
</gene>
<evidence type="ECO:0000256" key="7">
    <source>
        <dbReference type="ARBA" id="ARBA00022759"/>
    </source>
</evidence>
<evidence type="ECO:0000259" key="17">
    <source>
        <dbReference type="PROSITE" id="PS50994"/>
    </source>
</evidence>
<evidence type="ECO:0000313" key="19">
    <source>
        <dbReference type="Proteomes" id="UP001235939"/>
    </source>
</evidence>
<feature type="compositionally biased region" description="Acidic residues" evidence="16">
    <location>
        <begin position="574"/>
        <end position="586"/>
    </location>
</feature>
<evidence type="ECO:0000256" key="2">
    <source>
        <dbReference type="ARBA" id="ARBA00022612"/>
    </source>
</evidence>
<evidence type="ECO:0000256" key="11">
    <source>
        <dbReference type="ARBA" id="ARBA00022908"/>
    </source>
</evidence>
<evidence type="ECO:0000256" key="5">
    <source>
        <dbReference type="ARBA" id="ARBA00022723"/>
    </source>
</evidence>
<keyword evidence="5" id="KW-0479">Metal-binding</keyword>
<dbReference type="InterPro" id="IPR036397">
    <property type="entry name" value="RNaseH_sf"/>
</dbReference>
<dbReference type="InterPro" id="IPR001584">
    <property type="entry name" value="Integrase_cat-core"/>
</dbReference>
<evidence type="ECO:0000313" key="18">
    <source>
        <dbReference type="EMBL" id="UYV84498.1"/>
    </source>
</evidence>
<dbReference type="PANTHER" id="PTHR42648">
    <property type="entry name" value="TRANSPOSASE, PUTATIVE-RELATED"/>
    <property type="match status" value="1"/>
</dbReference>
<evidence type="ECO:0000256" key="8">
    <source>
        <dbReference type="ARBA" id="ARBA00022801"/>
    </source>
</evidence>
<evidence type="ECO:0000256" key="4">
    <source>
        <dbReference type="ARBA" id="ARBA00022722"/>
    </source>
</evidence>
<comment type="function">
    <text evidence="1">The aspartyl protease (PR) mediates the proteolytic cleavages of the Gag and Gag-Pol polyproteins after assembly of the VLP.</text>
</comment>
<name>A0ABY6LTL1_9ARAC</name>
<evidence type="ECO:0000256" key="13">
    <source>
        <dbReference type="ARBA" id="ARBA00022932"/>
    </source>
</evidence>
<evidence type="ECO:0000256" key="12">
    <source>
        <dbReference type="ARBA" id="ARBA00022918"/>
    </source>
</evidence>
<feature type="region of interest" description="Disordered" evidence="16">
    <location>
        <begin position="553"/>
        <end position="586"/>
    </location>
</feature>
<dbReference type="SUPFAM" id="SSF53098">
    <property type="entry name" value="Ribonuclease H-like"/>
    <property type="match status" value="1"/>
</dbReference>
<keyword evidence="10" id="KW-0460">Magnesium</keyword>
<keyword evidence="15" id="KW-0233">DNA recombination</keyword>
<sequence>MTQKLSRWVPHELREWQQERRLVTCEGLLTRHEKKSFLHRIVTSDEKWIHFSNPTCQKSWALPSQFPKQMLRPNRFGKINALCMVGSDRHSIFRAPETWRNDPPGEESERQKWKIKDSQAKGIITCAMTDSQVSLILTCKTSKQIWASLTKMYEGDIKKKSIEARNNVSCLRMYPEESWKDNLHRSEKLLENARIMGATICDEEFIYSVIKGLPQKYNIIAVQINTMNNPTLLDIKSQFSLYQERGHKANDCLHNPKNKGNNNRREDLNKPSTSGYKPKFGNQQKQTGNSHNEKAANCLIAKNKEKSEQEWIIDSGATSHMTSCFELLKDSENKERKIIIADDTQIESKAIGNVKIKTKEENLLILKDVLFVPQIKGNLLSVGKLVPDYQRIIFSKDKYDYSRKLFTRFLKAKSETQEILKEFIEYIENTNNKRIKKFRSDNGTEFNNQELESYLKKKGIEHQRTTFFSLAQNGRCERANRSLIEGTRALLLEYGSPIKLWAEAMNTYTYLKNRTPSYHNTNKTPEEMFTGRKPSLSLKETRDVAFLENQKGAELLTSNEQDSTDYSIIKIDGPAEEETNSSSGDE</sequence>
<keyword evidence="12" id="KW-0695">RNA-directed DNA polymerase</keyword>
<keyword evidence="14" id="KW-0917">Virion maturation</keyword>
<dbReference type="InterPro" id="IPR039537">
    <property type="entry name" value="Retrotran_Ty1/copia-like"/>
</dbReference>
<proteinExistence type="predicted"/>
<feature type="domain" description="Integrase catalytic" evidence="17">
    <location>
        <begin position="356"/>
        <end position="533"/>
    </location>
</feature>
<dbReference type="Proteomes" id="UP001235939">
    <property type="component" value="Chromosome X"/>
</dbReference>
<keyword evidence="9" id="KW-0067">ATP-binding</keyword>
<accession>A0ABY6LTL1</accession>
<dbReference type="InterPro" id="IPR054722">
    <property type="entry name" value="PolX-like_BBD"/>
</dbReference>
<evidence type="ECO:0000256" key="9">
    <source>
        <dbReference type="ARBA" id="ARBA00022840"/>
    </source>
</evidence>
<evidence type="ECO:0000256" key="16">
    <source>
        <dbReference type="SAM" id="MobiDB-lite"/>
    </source>
</evidence>
<dbReference type="EMBL" id="CP092886">
    <property type="protein sequence ID" value="UYV84498.1"/>
    <property type="molecule type" value="Genomic_DNA"/>
</dbReference>
<dbReference type="PROSITE" id="PS50994">
    <property type="entry name" value="INTEGRASE"/>
    <property type="match status" value="1"/>
</dbReference>
<dbReference type="InterPro" id="IPR012337">
    <property type="entry name" value="RNaseH-like_sf"/>
</dbReference>
<dbReference type="Pfam" id="PF22936">
    <property type="entry name" value="Pol_BBD"/>
    <property type="match status" value="1"/>
</dbReference>
<keyword evidence="3" id="KW-0645">Protease</keyword>
<keyword evidence="13" id="KW-0808">Transferase</keyword>
<protein>
    <recommendedName>
        <fullName evidence="17">Integrase catalytic domain-containing protein</fullName>
    </recommendedName>
</protein>
<keyword evidence="7" id="KW-0255">Endonuclease</keyword>
<feature type="compositionally biased region" description="Polar residues" evidence="16">
    <location>
        <begin position="556"/>
        <end position="566"/>
    </location>
</feature>